<feature type="transmembrane region" description="Helical" evidence="1">
    <location>
        <begin position="188"/>
        <end position="212"/>
    </location>
</feature>
<reference evidence="3 4" key="1">
    <citation type="journal article" date="2016" name="Front. Microbiol.">
        <title>Comprehensive Phylogenetic Analysis of Bovine Non-aureus Staphylococci Species Based on Whole-Genome Sequencing.</title>
        <authorList>
            <person name="Naushad S."/>
            <person name="Barkema H.W."/>
            <person name="Luby C."/>
            <person name="Condas L.A."/>
            <person name="Nobrega D.B."/>
            <person name="Carson D.A."/>
            <person name="De Buck J."/>
        </authorList>
    </citation>
    <scope>NUCLEOTIDE SEQUENCE [LARGE SCALE GENOMIC DNA]</scope>
    <source>
        <strain evidence="3 4">SNUC 102</strain>
    </source>
</reference>
<keyword evidence="1" id="KW-0812">Transmembrane</keyword>
<dbReference type="PANTHER" id="PTHR34473:SF2">
    <property type="entry name" value="UPF0699 TRANSMEMBRANE PROTEIN YDBT"/>
    <property type="match status" value="1"/>
</dbReference>
<dbReference type="InterPro" id="IPR005182">
    <property type="entry name" value="YdbS-like_PH"/>
</dbReference>
<gene>
    <name evidence="3" type="ORF">BU097_13630</name>
</gene>
<keyword evidence="4" id="KW-1185">Reference proteome</keyword>
<protein>
    <recommendedName>
        <fullName evidence="2">YdbS-like PH domain-containing protein</fullName>
    </recommendedName>
</protein>
<evidence type="ECO:0000313" key="3">
    <source>
        <dbReference type="EMBL" id="RIN07345.1"/>
    </source>
</evidence>
<feature type="transmembrane region" description="Helical" evidence="1">
    <location>
        <begin position="371"/>
        <end position="389"/>
    </location>
</feature>
<feature type="transmembrane region" description="Helical" evidence="1">
    <location>
        <begin position="232"/>
        <end position="257"/>
    </location>
</feature>
<dbReference type="RefSeq" id="WP_119604260.1">
    <property type="nucleotide sequence ID" value="NZ_QXUL01000104.1"/>
</dbReference>
<name>A0A418IK31_STAXY</name>
<feature type="transmembrane region" description="Helical" evidence="1">
    <location>
        <begin position="45"/>
        <end position="65"/>
    </location>
</feature>
<dbReference type="PIRSF" id="PIRSF026631">
    <property type="entry name" value="UCP026631"/>
    <property type="match status" value="1"/>
</dbReference>
<comment type="caution">
    <text evidence="3">The sequence shown here is derived from an EMBL/GenBank/DDBJ whole genome shotgun (WGS) entry which is preliminary data.</text>
</comment>
<keyword evidence="1" id="KW-1133">Transmembrane helix</keyword>
<sequence length="502" mass="57719">MYKPQKLHPISYLTGIIEAIKQNIFLIIIFLVFNIRDFDFTNIYAYIFPGIVSLFFIISFITQVLKVYNTRYWIENDHFVLATGIFTKERKELNIRRIQTLDTSQGIINQLVGGVKLQIKTPSDGVDLDTVSKSQSETIQQALRDKQKELINGSEEIQSEKEILIEDEYTTEVTNQPLHLYKLNFKELLFMALTSGAIGVAFAAISPIIGGLSNVIPWGWLTDEFAQISQAIFVIVLMMVAMIVAISYIVGTLIVIIRNFNYTVTQNDNQLNIKYGLFNVKSITVPTDRVQAIVEKQSFFRKLFGYTSVYFVITSDMNGNDKDDVSLDGNVMILPFIKRDKGYAIIKELIPSMSFDKPEQGMPWRGFHRHFWRESIVLIIVAAIINYFWQPWVFLITGIIILLLIIHSYLIVKYSGLKVRNDELVVRNVTLFGFRNSYFKHNKILGMEIRRNPFLIKSNLGNFNFIIAKAAGNEAVGLDFNPQQHVQMLRNWYLRGENDGEL</sequence>
<dbReference type="PANTHER" id="PTHR34473">
    <property type="entry name" value="UPF0699 TRANSMEMBRANE PROTEIN YDBS"/>
    <property type="match status" value="1"/>
</dbReference>
<feature type="domain" description="YdbS-like PH" evidence="2">
    <location>
        <begin position="258"/>
        <end position="313"/>
    </location>
</feature>
<feature type="transmembrane region" description="Helical" evidence="1">
    <location>
        <begin position="12"/>
        <end position="33"/>
    </location>
</feature>
<feature type="domain" description="YdbS-like PH" evidence="2">
    <location>
        <begin position="68"/>
        <end position="141"/>
    </location>
</feature>
<dbReference type="EMBL" id="QXUL01000104">
    <property type="protein sequence ID" value="RIN07345.1"/>
    <property type="molecule type" value="Genomic_DNA"/>
</dbReference>
<evidence type="ECO:0000259" key="2">
    <source>
        <dbReference type="Pfam" id="PF03703"/>
    </source>
</evidence>
<accession>A0A418IK31</accession>
<dbReference type="InterPro" id="IPR014529">
    <property type="entry name" value="UCP026631"/>
</dbReference>
<evidence type="ECO:0000313" key="4">
    <source>
        <dbReference type="Proteomes" id="UP000285567"/>
    </source>
</evidence>
<evidence type="ECO:0000256" key="1">
    <source>
        <dbReference type="SAM" id="Phobius"/>
    </source>
</evidence>
<feature type="transmembrane region" description="Helical" evidence="1">
    <location>
        <begin position="395"/>
        <end position="412"/>
    </location>
</feature>
<proteinExistence type="predicted"/>
<dbReference type="OrthoDB" id="2195155at2"/>
<keyword evidence="1" id="KW-0472">Membrane</keyword>
<dbReference type="Pfam" id="PF03703">
    <property type="entry name" value="bPH_2"/>
    <property type="match status" value="2"/>
</dbReference>
<dbReference type="Proteomes" id="UP000285567">
    <property type="component" value="Unassembled WGS sequence"/>
</dbReference>
<dbReference type="AlphaFoldDB" id="A0A418IK31"/>
<organism evidence="3 4">
    <name type="scientific">Staphylococcus xylosus</name>
    <dbReference type="NCBI Taxonomy" id="1288"/>
    <lineage>
        <taxon>Bacteria</taxon>
        <taxon>Bacillati</taxon>
        <taxon>Bacillota</taxon>
        <taxon>Bacilli</taxon>
        <taxon>Bacillales</taxon>
        <taxon>Staphylococcaceae</taxon>
        <taxon>Staphylococcus</taxon>
    </lineage>
</organism>